<comment type="caution">
    <text evidence="1">The sequence shown here is derived from an EMBL/GenBank/DDBJ whole genome shotgun (WGS) entry which is preliminary data.</text>
</comment>
<evidence type="ECO:0000313" key="2">
    <source>
        <dbReference type="Proteomes" id="UP000821865"/>
    </source>
</evidence>
<dbReference type="Proteomes" id="UP000821865">
    <property type="component" value="Chromosome 5"/>
</dbReference>
<reference evidence="1" key="1">
    <citation type="submission" date="2020-05" db="EMBL/GenBank/DDBJ databases">
        <title>Large-scale comparative analyses of tick genomes elucidate their genetic diversity and vector capacities.</title>
        <authorList>
            <person name="Jia N."/>
            <person name="Wang J."/>
            <person name="Shi W."/>
            <person name="Du L."/>
            <person name="Sun Y."/>
            <person name="Zhan W."/>
            <person name="Jiang J."/>
            <person name="Wang Q."/>
            <person name="Zhang B."/>
            <person name="Ji P."/>
            <person name="Sakyi L.B."/>
            <person name="Cui X."/>
            <person name="Yuan T."/>
            <person name="Jiang B."/>
            <person name="Yang W."/>
            <person name="Lam T.T.-Y."/>
            <person name="Chang Q."/>
            <person name="Ding S."/>
            <person name="Wang X."/>
            <person name="Zhu J."/>
            <person name="Ruan X."/>
            <person name="Zhao L."/>
            <person name="Wei J."/>
            <person name="Que T."/>
            <person name="Du C."/>
            <person name="Cheng J."/>
            <person name="Dai P."/>
            <person name="Han X."/>
            <person name="Huang E."/>
            <person name="Gao Y."/>
            <person name="Liu J."/>
            <person name="Shao H."/>
            <person name="Ye R."/>
            <person name="Li L."/>
            <person name="Wei W."/>
            <person name="Wang X."/>
            <person name="Wang C."/>
            <person name="Yang T."/>
            <person name="Huo Q."/>
            <person name="Li W."/>
            <person name="Guo W."/>
            <person name="Chen H."/>
            <person name="Zhou L."/>
            <person name="Ni X."/>
            <person name="Tian J."/>
            <person name="Zhou Y."/>
            <person name="Sheng Y."/>
            <person name="Liu T."/>
            <person name="Pan Y."/>
            <person name="Xia L."/>
            <person name="Li J."/>
            <person name="Zhao F."/>
            <person name="Cao W."/>
        </authorList>
    </citation>
    <scope>NUCLEOTIDE SEQUENCE</scope>
    <source>
        <strain evidence="1">Dsil-2018</strain>
    </source>
</reference>
<accession>A0ACB8CPN4</accession>
<dbReference type="EMBL" id="CM023474">
    <property type="protein sequence ID" value="KAH7949101.1"/>
    <property type="molecule type" value="Genomic_DNA"/>
</dbReference>
<organism evidence="1 2">
    <name type="scientific">Dermacentor silvarum</name>
    <name type="common">Tick</name>
    <dbReference type="NCBI Taxonomy" id="543639"/>
    <lineage>
        <taxon>Eukaryota</taxon>
        <taxon>Metazoa</taxon>
        <taxon>Ecdysozoa</taxon>
        <taxon>Arthropoda</taxon>
        <taxon>Chelicerata</taxon>
        <taxon>Arachnida</taxon>
        <taxon>Acari</taxon>
        <taxon>Parasitiformes</taxon>
        <taxon>Ixodida</taxon>
        <taxon>Ixodoidea</taxon>
        <taxon>Ixodidae</taxon>
        <taxon>Rhipicephalinae</taxon>
        <taxon>Dermacentor</taxon>
    </lineage>
</organism>
<evidence type="ECO:0000313" key="1">
    <source>
        <dbReference type="EMBL" id="KAH7949101.1"/>
    </source>
</evidence>
<sequence length="109" mass="12367">MDPNRKEFVVWQWNCRGLGKKRAAFQQHVTATQLKPDVILLQETAGLQASLPGYSDVPAPAPRGREVTTLVRKGLAAVRHDIRGINVDHLLIKIMSQRHRKDHIFILNL</sequence>
<protein>
    <submittedName>
        <fullName evidence="1">Uncharacterized protein</fullName>
    </submittedName>
</protein>
<keyword evidence="2" id="KW-1185">Reference proteome</keyword>
<proteinExistence type="predicted"/>
<name>A0ACB8CPN4_DERSI</name>
<gene>
    <name evidence="1" type="ORF">HPB49_005156</name>
</gene>